<keyword evidence="5" id="KW-1185">Reference proteome</keyword>
<evidence type="ECO:0000256" key="1">
    <source>
        <dbReference type="ARBA" id="ARBA00022614"/>
    </source>
</evidence>
<name>A0A3N4II45_ASCIM</name>
<dbReference type="PANTHER" id="PTHR47566:SF1">
    <property type="entry name" value="PROTEIN NUD1"/>
    <property type="match status" value="1"/>
</dbReference>
<dbReference type="GO" id="GO:0035591">
    <property type="term" value="F:signaling adaptor activity"/>
    <property type="evidence" value="ECO:0007669"/>
    <property type="project" value="TreeGrafter"/>
</dbReference>
<feature type="region of interest" description="Disordered" evidence="3">
    <location>
        <begin position="1"/>
        <end position="30"/>
    </location>
</feature>
<feature type="region of interest" description="Disordered" evidence="3">
    <location>
        <begin position="1088"/>
        <end position="1392"/>
    </location>
</feature>
<feature type="region of interest" description="Disordered" evidence="3">
    <location>
        <begin position="84"/>
        <end position="183"/>
    </location>
</feature>
<reference evidence="4 5" key="1">
    <citation type="journal article" date="2018" name="Nat. Ecol. Evol.">
        <title>Pezizomycetes genomes reveal the molecular basis of ectomycorrhizal truffle lifestyle.</title>
        <authorList>
            <person name="Murat C."/>
            <person name="Payen T."/>
            <person name="Noel B."/>
            <person name="Kuo A."/>
            <person name="Morin E."/>
            <person name="Chen J."/>
            <person name="Kohler A."/>
            <person name="Krizsan K."/>
            <person name="Balestrini R."/>
            <person name="Da Silva C."/>
            <person name="Montanini B."/>
            <person name="Hainaut M."/>
            <person name="Levati E."/>
            <person name="Barry K.W."/>
            <person name="Belfiori B."/>
            <person name="Cichocki N."/>
            <person name="Clum A."/>
            <person name="Dockter R.B."/>
            <person name="Fauchery L."/>
            <person name="Guy J."/>
            <person name="Iotti M."/>
            <person name="Le Tacon F."/>
            <person name="Lindquist E.A."/>
            <person name="Lipzen A."/>
            <person name="Malagnac F."/>
            <person name="Mello A."/>
            <person name="Molinier V."/>
            <person name="Miyauchi S."/>
            <person name="Poulain J."/>
            <person name="Riccioni C."/>
            <person name="Rubini A."/>
            <person name="Sitrit Y."/>
            <person name="Splivallo R."/>
            <person name="Traeger S."/>
            <person name="Wang M."/>
            <person name="Zifcakova L."/>
            <person name="Wipf D."/>
            <person name="Zambonelli A."/>
            <person name="Paolocci F."/>
            <person name="Nowrousian M."/>
            <person name="Ottonello S."/>
            <person name="Baldrian P."/>
            <person name="Spatafora J.W."/>
            <person name="Henrissat B."/>
            <person name="Nagy L.G."/>
            <person name="Aury J.M."/>
            <person name="Wincker P."/>
            <person name="Grigoriev I.V."/>
            <person name="Bonfante P."/>
            <person name="Martin F.M."/>
        </authorList>
    </citation>
    <scope>NUCLEOTIDE SEQUENCE [LARGE SCALE GENOMIC DNA]</scope>
    <source>
        <strain evidence="4 5">RN42</strain>
    </source>
</reference>
<feature type="compositionally biased region" description="Basic and acidic residues" evidence="3">
    <location>
        <begin position="552"/>
        <end position="561"/>
    </location>
</feature>
<dbReference type="SMART" id="SM00369">
    <property type="entry name" value="LRR_TYP"/>
    <property type="match status" value="7"/>
</dbReference>
<feature type="compositionally biased region" description="Polar residues" evidence="3">
    <location>
        <begin position="1229"/>
        <end position="1264"/>
    </location>
</feature>
<sequence>MDTEEDLDGYYDSDGFFHENPRPSSSVDGGVVLQPDGQYYSSSARSVVSPSSYDGHTFDSAGTVIHNEVSDSAKVPEYRRMLQENEEALKNRQPSLQALFRPPSPEESNQKPISTSNPNSSPLSTAEKTLARHAETDHDDRHDILHEELGWPDNSSWTEAEQDYEAEKLKERDDDREGIVDPDQALRVIQESLEAIGQHQQNPLIVRQIRELQEKRSREILRNTSGGHEDREGPGSSNTSRTQSGKLDIRKHQRQLSSGIPLPSSSSPMANSPQLPAQRAINLSGNKATESPRSGKTDEAFSEINIALERNKSGKLKVIATNRQPLKAKGQSPNPVRQRLSSQPKSSPKSMLPKPARTKPATTSKPTVGLKTKQDENTKPKQDENLKPKSIQNSKPTLLAYRPNPDASSYPSSPPWVPKLEPGKSARELAKSSELQDSSPSQNTSHPLPQPPSENSKSNSEASYRISSTPQGQSTKVDLAIRERPVDTKGDWHLVEREDQDSSDDGRHQLRSQSSNNSEERGSPYSTVNYEEGSLRHVSSNNNNDGEDDYSGDEREWERPESSNSGHRPVQPLEGNEPEQPPVSNHQDERDSRVSSSSNHQEDRESRVSSYNYGRGQSQPSSDDREDNEAHGEEQEANGELSGLDYSATPKSPLSDASPQVQAPPERIASSPLKLFAPSYDPATKSLLERRMSELTSGMEILMKNKAEQGDEEAVQSNYDESDNGESHGEGQEEGEGSEEGDLEEEESDTGSESFEVQEQGDYFEGEVAEGDDEEEDEDGDEDHANDTTSPPSEPEFLLDSRGAPASSDPPIVTPVKTPKRSTFKTPKRYNDNPLTPGPPPSALRSNRRRKRSHVQTPGIQTRNDMLFGPISPLKARTPKRIRRTETGDYMSSKRNETIPPEKNIRRKKKKPDLPPLITNTATLPVLPTLTLPPAKKAIKNDKETSRPVEPVGTDFSPSTTMKTQTSRAEHADRELMNSSPSPSPRRRSNTLEDASREDGRKKAKPLTRNRKYLRQTENVNVRQFKGFQRGGSFDNSDFEPEMGAASVDGKTTIGSKAGNPNSTTSSTNTKKFLNQAEEVLERIRGLKNRIRTVEEGSSKRNASASEIGTRTNSAQSVPPSRNGQTQDGDEESQTVRVTKPVKAAKPIQKPGYPNEGLKSSQPQPQDIPQNQEVQPQEPQRAQHPPQPRKPQPQEQQTQKPEKLHPVQQQGQPRQTQHPHGPRKLQGPQHVQHSQHPQGPRRGQQNKAVKPHNLSSKSVSQPPTNLYDPLRVIDQTVLPLPPTSEYASSSPAPRPYDYGSVGTDGNHSGDDFVTNPSDDGHGYDGFGRHSRQNERIVSTGRTSPVEISKSRRGSNASEKNQDYHRRDNGIEVDGSGMYLPPTIRGSDQNQQRNVSASNVQLIALSDVQHLIGRQVSVGSMDFDREKRMWVKKKEHQSSESDEDPFYGIPDLSTGPDDSRTEPGNRSNRSIGSLAKEVEEFILADEEESPAHQRILSDFDNTLPPYTPDDRRERRVSFGERSETSADDERIDEPSSQLTRYELGSPRRQPIRKKPSLKEETLRRLNENANGQMPMRKGNGSDRFGPASRHLNPSAISAVGSSSALTALPTPYDSPEARQNRDLITNSSVVRTGQSMQTSSPLPDLSYRFEATGLLLNLELQHFATQNNLYSRPREVIEDRFSLAAKKLVECITDEYPFELNWEEIRSLNFSSKKLETLHRLNEHCPYLEELDASDNEIGQVSGVPQTVRTLNMNRNCLSNLTSWGHLVNLQYLDISNNSLESLAGLKHMVHLRELVVDGNQIDGLKEVMGMDGLLVLRARKNVITEVDFTDCRLKRLSELDLRSNRIENIRGLECLPSLSALILDENRLTNLNVPEDKYLPSIRSLRLGFNKFESLDLSPFPMVKVLFLDGNSLGKLDNLHRSKHLDTLSVRNQLVSSQGQDNSTLQLAEFYEIRKLYASRNRFRELDIPLDFMNLQYLELANVQLATLPKDFGQLMCNVRFVNLNYNAIQDIRALYGMVRLKKLLLAGNRIKSMKKIAAVLKYFPHLSTVDFRLNPLTQGFYPPQSTEPLKPTRTNDSYAQLDPFTLKDAESEQDEKFAENLDMETAIFRRRYMMLMGNRLRNLKRVDGLEYKRSVMYEKDEVWREMEKRGLLLGDSHRAEEARS</sequence>
<feature type="compositionally biased region" description="Acidic residues" evidence="3">
    <location>
        <begin position="732"/>
        <end position="750"/>
    </location>
</feature>
<feature type="compositionally biased region" description="Basic and acidic residues" evidence="3">
    <location>
        <begin position="217"/>
        <end position="233"/>
    </location>
</feature>
<feature type="compositionally biased region" description="Polar residues" evidence="3">
    <location>
        <begin position="1100"/>
        <end position="1127"/>
    </location>
</feature>
<feature type="compositionally biased region" description="Polar residues" evidence="3">
    <location>
        <begin position="855"/>
        <end position="864"/>
    </location>
</feature>
<dbReference type="SMART" id="SM00365">
    <property type="entry name" value="LRR_SD22"/>
    <property type="match status" value="5"/>
</dbReference>
<dbReference type="PROSITE" id="PS51450">
    <property type="entry name" value="LRR"/>
    <property type="match status" value="2"/>
</dbReference>
<feature type="compositionally biased region" description="Polar residues" evidence="3">
    <location>
        <begin position="1158"/>
        <end position="1168"/>
    </location>
</feature>
<feature type="region of interest" description="Disordered" evidence="3">
    <location>
        <begin position="1606"/>
        <end position="1642"/>
    </location>
</feature>
<dbReference type="InterPro" id="IPR001611">
    <property type="entry name" value="Leu-rich_rpt"/>
</dbReference>
<keyword evidence="1" id="KW-0433">Leucine-rich repeat</keyword>
<feature type="compositionally biased region" description="Basic and acidic residues" evidence="3">
    <location>
        <begin position="421"/>
        <end position="431"/>
    </location>
</feature>
<feature type="compositionally biased region" description="Polar residues" evidence="3">
    <location>
        <begin position="649"/>
        <end position="661"/>
    </location>
</feature>
<feature type="compositionally biased region" description="Basic and acidic residues" evidence="3">
    <location>
        <begin position="479"/>
        <end position="497"/>
    </location>
</feature>
<gene>
    <name evidence="4" type="ORF">BJ508DRAFT_412236</name>
</gene>
<feature type="compositionally biased region" description="Basic and acidic residues" evidence="3">
    <location>
        <begin position="1507"/>
        <end position="1527"/>
    </location>
</feature>
<dbReference type="SUPFAM" id="SSF52058">
    <property type="entry name" value="L domain-like"/>
    <property type="match status" value="2"/>
</dbReference>
<feature type="compositionally biased region" description="Basic residues" evidence="3">
    <location>
        <begin position="1002"/>
        <end position="1014"/>
    </location>
</feature>
<feature type="compositionally biased region" description="Polar residues" evidence="3">
    <location>
        <begin position="269"/>
        <end position="292"/>
    </location>
</feature>
<dbReference type="InterPro" id="IPR003591">
    <property type="entry name" value="Leu-rich_rpt_typical-subtyp"/>
</dbReference>
<feature type="compositionally biased region" description="Low complexity" evidence="3">
    <location>
        <begin position="1060"/>
        <end position="1070"/>
    </location>
</feature>
<feature type="compositionally biased region" description="Basic and acidic residues" evidence="3">
    <location>
        <begin position="990"/>
        <end position="1001"/>
    </location>
</feature>
<protein>
    <recommendedName>
        <fullName evidence="6">L domain-like protein</fullName>
    </recommendedName>
</protein>
<feature type="compositionally biased region" description="Low complexity" evidence="3">
    <location>
        <begin position="341"/>
        <end position="355"/>
    </location>
</feature>
<feature type="compositionally biased region" description="Acidic residues" evidence="3">
    <location>
        <begin position="710"/>
        <end position="724"/>
    </location>
</feature>
<feature type="region of interest" description="Disordered" evidence="3">
    <location>
        <begin position="217"/>
        <end position="680"/>
    </location>
</feature>
<evidence type="ECO:0000256" key="2">
    <source>
        <dbReference type="ARBA" id="ARBA00022737"/>
    </source>
</evidence>
<dbReference type="GO" id="GO:0061499">
    <property type="term" value="C:outer plaque of mitotic spindle pole body"/>
    <property type="evidence" value="ECO:0007669"/>
    <property type="project" value="TreeGrafter"/>
</dbReference>
<dbReference type="GO" id="GO:1902412">
    <property type="term" value="P:regulation of mitotic cytokinesis"/>
    <property type="evidence" value="ECO:0007669"/>
    <property type="project" value="TreeGrafter"/>
</dbReference>
<feature type="compositionally biased region" description="Acidic residues" evidence="3">
    <location>
        <begin position="762"/>
        <end position="784"/>
    </location>
</feature>
<dbReference type="Gene3D" id="3.80.10.10">
    <property type="entry name" value="Ribonuclease Inhibitor"/>
    <property type="match status" value="2"/>
</dbReference>
<feature type="compositionally biased region" description="Low complexity" evidence="3">
    <location>
        <begin position="256"/>
        <end position="268"/>
    </location>
</feature>
<proteinExistence type="predicted"/>
<feature type="compositionally biased region" description="Basic and acidic residues" evidence="3">
    <location>
        <begin position="1555"/>
        <end position="1565"/>
    </location>
</feature>
<feature type="compositionally biased region" description="Polar residues" evidence="3">
    <location>
        <begin position="235"/>
        <end position="245"/>
    </location>
</feature>
<dbReference type="STRING" id="1160509.A0A3N4II45"/>
<feature type="compositionally biased region" description="Basic residues" evidence="3">
    <location>
        <begin position="818"/>
        <end position="828"/>
    </location>
</feature>
<feature type="compositionally biased region" description="Basic and acidic residues" evidence="3">
    <location>
        <begin position="372"/>
        <end position="387"/>
    </location>
</feature>
<feature type="compositionally biased region" description="Polar residues" evidence="3">
    <location>
        <begin position="608"/>
        <end position="621"/>
    </location>
</feature>
<dbReference type="InterPro" id="IPR032675">
    <property type="entry name" value="LRR_dom_sf"/>
</dbReference>
<organism evidence="4 5">
    <name type="scientific">Ascobolus immersus RN42</name>
    <dbReference type="NCBI Taxonomy" id="1160509"/>
    <lineage>
        <taxon>Eukaryota</taxon>
        <taxon>Fungi</taxon>
        <taxon>Dikarya</taxon>
        <taxon>Ascomycota</taxon>
        <taxon>Pezizomycotina</taxon>
        <taxon>Pezizomycetes</taxon>
        <taxon>Pezizales</taxon>
        <taxon>Ascobolaceae</taxon>
        <taxon>Ascobolus</taxon>
    </lineage>
</organism>
<feature type="compositionally biased region" description="Basic and acidic residues" evidence="3">
    <location>
        <begin position="884"/>
        <end position="897"/>
    </location>
</feature>
<feature type="compositionally biased region" description="Polar residues" evidence="3">
    <location>
        <begin position="956"/>
        <end position="967"/>
    </location>
</feature>
<feature type="compositionally biased region" description="Low complexity" evidence="3">
    <location>
        <begin position="921"/>
        <end position="935"/>
    </location>
</feature>
<evidence type="ECO:0000256" key="3">
    <source>
        <dbReference type="SAM" id="MobiDB-lite"/>
    </source>
</evidence>
<dbReference type="GO" id="GO:0031028">
    <property type="term" value="P:septation initiation signaling"/>
    <property type="evidence" value="ECO:0007669"/>
    <property type="project" value="TreeGrafter"/>
</dbReference>
<feature type="compositionally biased region" description="Acidic residues" evidence="3">
    <location>
        <begin position="1"/>
        <end position="11"/>
    </location>
</feature>
<feature type="region of interest" description="Disordered" evidence="3">
    <location>
        <begin position="1431"/>
        <end position="1471"/>
    </location>
</feature>
<dbReference type="PANTHER" id="PTHR47566">
    <property type="match status" value="1"/>
</dbReference>
<dbReference type="OrthoDB" id="7451790at2759"/>
<evidence type="ECO:0000313" key="4">
    <source>
        <dbReference type="EMBL" id="RPA85097.1"/>
    </source>
</evidence>
<feature type="compositionally biased region" description="Low complexity" evidence="3">
    <location>
        <begin position="114"/>
        <end position="125"/>
    </location>
</feature>
<keyword evidence="2" id="KW-0677">Repeat</keyword>
<feature type="compositionally biased region" description="Basic and acidic residues" evidence="3">
    <location>
        <begin position="129"/>
        <end position="149"/>
    </location>
</feature>
<feature type="compositionally biased region" description="Low complexity" evidence="3">
    <location>
        <begin position="1169"/>
        <end position="1184"/>
    </location>
</feature>
<feature type="compositionally biased region" description="Low complexity" evidence="3">
    <location>
        <begin position="1208"/>
        <end position="1219"/>
    </location>
</feature>
<feature type="region of interest" description="Disordered" evidence="3">
    <location>
        <begin position="1491"/>
        <end position="1593"/>
    </location>
</feature>
<dbReference type="InterPro" id="IPR052574">
    <property type="entry name" value="CDIRP"/>
</dbReference>
<evidence type="ECO:0008006" key="6">
    <source>
        <dbReference type="Google" id="ProtNLM"/>
    </source>
</evidence>
<dbReference type="EMBL" id="ML119655">
    <property type="protein sequence ID" value="RPA85097.1"/>
    <property type="molecule type" value="Genomic_DNA"/>
</dbReference>
<evidence type="ECO:0000313" key="5">
    <source>
        <dbReference type="Proteomes" id="UP000275078"/>
    </source>
</evidence>
<feature type="compositionally biased region" description="Polar residues" evidence="3">
    <location>
        <begin position="433"/>
        <end position="476"/>
    </location>
</feature>
<feature type="compositionally biased region" description="Basic and acidic residues" evidence="3">
    <location>
        <begin position="165"/>
        <end position="179"/>
    </location>
</feature>
<dbReference type="Proteomes" id="UP000275078">
    <property type="component" value="Unassembled WGS sequence"/>
</dbReference>
<feature type="region of interest" description="Disordered" evidence="3">
    <location>
        <begin position="699"/>
        <end position="1074"/>
    </location>
</feature>
<feature type="compositionally biased region" description="Polar residues" evidence="3">
    <location>
        <begin position="1621"/>
        <end position="1640"/>
    </location>
</feature>
<feature type="compositionally biased region" description="Basic and acidic residues" evidence="3">
    <location>
        <begin position="1359"/>
        <end position="1369"/>
    </location>
</feature>
<accession>A0A3N4II45</accession>